<sequence>MTAFIITKDKIASEEDRAAHPEGKSNFYAKGIIGPRDASGRDEARLLAGEGIPFRLLDDDGEVYYYGRRLEESDADATYAGERELAPLDCFGSPNAGAVIQEEKDADGKWRPIN</sequence>
<dbReference type="Proteomes" id="UP000035722">
    <property type="component" value="Unassembled WGS sequence"/>
</dbReference>
<evidence type="ECO:0000313" key="2">
    <source>
        <dbReference type="Proteomes" id="UP000035722"/>
    </source>
</evidence>
<dbReference type="AlphaFoldDB" id="A0A024GXS4"/>
<protein>
    <submittedName>
        <fullName evidence="1">Uncharacterized protein</fullName>
    </submittedName>
</protein>
<keyword evidence="2" id="KW-1185">Reference proteome</keyword>
<gene>
    <name evidence="1" type="ORF">ARTSIC4J27_205</name>
</gene>
<evidence type="ECO:0000313" key="1">
    <source>
        <dbReference type="EMBL" id="CCQ44281.1"/>
    </source>
</evidence>
<dbReference type="OrthoDB" id="5118610at2"/>
<name>A0A024GXS4_9MICC</name>
<dbReference type="RefSeq" id="WP_050053356.1">
    <property type="nucleotide sequence ID" value="NZ_CAQI01000025.1"/>
</dbReference>
<accession>A0A024GXS4</accession>
<organism evidence="1 2">
    <name type="scientific">Pseudarthrobacter siccitolerans</name>
    <dbReference type="NCBI Taxonomy" id="861266"/>
    <lineage>
        <taxon>Bacteria</taxon>
        <taxon>Bacillati</taxon>
        <taxon>Actinomycetota</taxon>
        <taxon>Actinomycetes</taxon>
        <taxon>Micrococcales</taxon>
        <taxon>Micrococcaceae</taxon>
        <taxon>Pseudarthrobacter</taxon>
    </lineage>
</organism>
<proteinExistence type="predicted"/>
<comment type="caution">
    <text evidence="1">The sequence shown here is derived from an EMBL/GenBank/DDBJ whole genome shotgun (WGS) entry which is preliminary data.</text>
</comment>
<dbReference type="EMBL" id="CAQI01000025">
    <property type="protein sequence ID" value="CCQ44281.1"/>
    <property type="molecule type" value="Genomic_DNA"/>
</dbReference>
<dbReference type="STRING" id="861266.ARTSIC4J27_205"/>
<reference evidence="2" key="1">
    <citation type="journal article" date="2014" name="Genome Announc.">
        <title>Genome Sequence of Arthrobacter siccitolerans 4J27, a Xeroprotectant-Producing Desiccation-Tolerant Microorganism.</title>
        <authorList>
            <person name="Manzanera M."/>
            <person name="Santa-Cruz-Calvo L."/>
            <person name="Vilchez J.I."/>
            <person name="Garcia-Fontana C."/>
            <person name="Silva-Castro G.A."/>
            <person name="Calvo C."/>
            <person name="Gonzalez-Lopez J."/>
        </authorList>
    </citation>
    <scope>NUCLEOTIDE SEQUENCE [LARGE SCALE GENOMIC DNA]</scope>
    <source>
        <strain evidence="2">4J27</strain>
    </source>
</reference>